<dbReference type="GO" id="GO:0016020">
    <property type="term" value="C:membrane"/>
    <property type="evidence" value="ECO:0007669"/>
    <property type="project" value="UniProtKB-SubCell"/>
</dbReference>
<organism evidence="12 13">
    <name type="scientific">Pleurodeles waltl</name>
    <name type="common">Iberian ribbed newt</name>
    <dbReference type="NCBI Taxonomy" id="8319"/>
    <lineage>
        <taxon>Eukaryota</taxon>
        <taxon>Metazoa</taxon>
        <taxon>Chordata</taxon>
        <taxon>Craniata</taxon>
        <taxon>Vertebrata</taxon>
        <taxon>Euteleostomi</taxon>
        <taxon>Amphibia</taxon>
        <taxon>Batrachia</taxon>
        <taxon>Caudata</taxon>
        <taxon>Salamandroidea</taxon>
        <taxon>Salamandridae</taxon>
        <taxon>Pleurodelinae</taxon>
        <taxon>Pleurodeles</taxon>
    </lineage>
</organism>
<accession>A0AAV7RUW0</accession>
<dbReference type="PANTHER" id="PTHR16056">
    <property type="entry name" value="REGULATOR OF MICROTUBULE DYNAMICS PROTEIN"/>
    <property type="match status" value="1"/>
</dbReference>
<gene>
    <name evidence="12" type="ORF">NDU88_008021</name>
</gene>
<evidence type="ECO:0000256" key="10">
    <source>
        <dbReference type="SAM" id="MobiDB-lite"/>
    </source>
</evidence>
<dbReference type="GO" id="GO:0008017">
    <property type="term" value="F:microtubule binding"/>
    <property type="evidence" value="ECO:0007669"/>
    <property type="project" value="TreeGrafter"/>
</dbReference>
<evidence type="ECO:0000256" key="11">
    <source>
        <dbReference type="SAM" id="Phobius"/>
    </source>
</evidence>
<dbReference type="InterPro" id="IPR011990">
    <property type="entry name" value="TPR-like_helical_dom_sf"/>
</dbReference>
<comment type="caution">
    <text evidence="12">The sequence shown here is derived from an EMBL/GenBank/DDBJ whole genome shotgun (WGS) entry which is preliminary data.</text>
</comment>
<keyword evidence="5 11" id="KW-0472">Membrane</keyword>
<evidence type="ECO:0000256" key="1">
    <source>
        <dbReference type="ARBA" id="ARBA00004167"/>
    </source>
</evidence>
<protein>
    <recommendedName>
        <fullName evidence="7">Regulator of microtubule dynamics protein 2</fullName>
    </recommendedName>
    <alternativeName>
        <fullName evidence="8">Protein FAM82A1</fullName>
    </alternativeName>
</protein>
<dbReference type="PANTHER" id="PTHR16056:SF15">
    <property type="entry name" value="REGULATOR OF MICROTUBULE DYNAMICS PROTEIN 2"/>
    <property type="match status" value="1"/>
</dbReference>
<keyword evidence="13" id="KW-1185">Reference proteome</keyword>
<feature type="transmembrane region" description="Helical" evidence="11">
    <location>
        <begin position="34"/>
        <end position="52"/>
    </location>
</feature>
<dbReference type="Gene3D" id="1.25.40.10">
    <property type="entry name" value="Tetratricopeptide repeat domain"/>
    <property type="match status" value="1"/>
</dbReference>
<sequence>MRTKARFLIRTWNGTVVSSCCRSRDMARADSKELVLGLLAGAAGISLAIVWYKKSRNPGSFIRLPNFLLLSNKLQSAAPHATVQNNQGAIVALQGRQLQMLDKLNCLLMSVEELRNEVKCLKESIPKLEDQILDELKGKTDSRRISPLHKASKRKKLDSARGSTELHSSEEAESEGGYITAHTDTELESEDEKRNVPLTAEPLVSEREAGLIHDIQRADILHDGSETEKQEGYKMLFEKEEKYGNEVKYLWRLARAHGDMFEMTTDVEEKKSYAANGKVIAEKAIELDPLSADCHQWFAIMCGYLSEYESVQNKIKNGYLFKEHLDKAIELKPHDPFLYYLLGRWCYAVAQLTWIERKVAATLFGNPPSATIQEALQNFMKVEEMRPSYSKSNYVYLAKCYRDLGQNHKALKFCDAASAIVSLTNEVGTEIHLCLLWCVVPEAFPAHR</sequence>
<comment type="subcellular location">
    <subcellularLocation>
        <location evidence="1">Membrane</location>
        <topology evidence="1">Single-pass membrane protein</topology>
    </subcellularLocation>
</comment>
<dbReference type="SUPFAM" id="SSF48452">
    <property type="entry name" value="TPR-like"/>
    <property type="match status" value="1"/>
</dbReference>
<feature type="coiled-coil region" evidence="9">
    <location>
        <begin position="104"/>
        <end position="131"/>
    </location>
</feature>
<evidence type="ECO:0000256" key="9">
    <source>
        <dbReference type="SAM" id="Coils"/>
    </source>
</evidence>
<evidence type="ECO:0000256" key="8">
    <source>
        <dbReference type="ARBA" id="ARBA00041609"/>
    </source>
</evidence>
<keyword evidence="2 11" id="KW-0812">Transmembrane</keyword>
<evidence type="ECO:0000256" key="5">
    <source>
        <dbReference type="ARBA" id="ARBA00023136"/>
    </source>
</evidence>
<keyword evidence="3 11" id="KW-1133">Transmembrane helix</keyword>
<comment type="similarity">
    <text evidence="6">Belongs to the RMDN family.</text>
</comment>
<dbReference type="InterPro" id="IPR049039">
    <property type="entry name" value="RMD1-3_a_helical_rpt"/>
</dbReference>
<evidence type="ECO:0000256" key="3">
    <source>
        <dbReference type="ARBA" id="ARBA00022989"/>
    </source>
</evidence>
<keyword evidence="4 9" id="KW-0175">Coiled coil</keyword>
<dbReference type="AlphaFoldDB" id="A0AAV7RUW0"/>
<feature type="region of interest" description="Disordered" evidence="10">
    <location>
        <begin position="143"/>
        <end position="179"/>
    </location>
</feature>
<reference evidence="12" key="1">
    <citation type="journal article" date="2022" name="bioRxiv">
        <title>Sequencing and chromosome-scale assembly of the giantPleurodeles waltlgenome.</title>
        <authorList>
            <person name="Brown T."/>
            <person name="Elewa A."/>
            <person name="Iarovenko S."/>
            <person name="Subramanian E."/>
            <person name="Araus A.J."/>
            <person name="Petzold A."/>
            <person name="Susuki M."/>
            <person name="Suzuki K.-i.T."/>
            <person name="Hayashi T."/>
            <person name="Toyoda A."/>
            <person name="Oliveira C."/>
            <person name="Osipova E."/>
            <person name="Leigh N.D."/>
            <person name="Simon A."/>
            <person name="Yun M.H."/>
        </authorList>
    </citation>
    <scope>NUCLEOTIDE SEQUENCE</scope>
    <source>
        <strain evidence="12">20211129_DDA</strain>
        <tissue evidence="12">Liver</tissue>
    </source>
</reference>
<feature type="compositionally biased region" description="Basic residues" evidence="10">
    <location>
        <begin position="146"/>
        <end position="156"/>
    </location>
</feature>
<evidence type="ECO:0000256" key="7">
    <source>
        <dbReference type="ARBA" id="ARBA00039964"/>
    </source>
</evidence>
<proteinExistence type="inferred from homology"/>
<evidence type="ECO:0000313" key="13">
    <source>
        <dbReference type="Proteomes" id="UP001066276"/>
    </source>
</evidence>
<dbReference type="EMBL" id="JANPWB010000009">
    <property type="protein sequence ID" value="KAJ1155290.1"/>
    <property type="molecule type" value="Genomic_DNA"/>
</dbReference>
<evidence type="ECO:0000256" key="6">
    <source>
        <dbReference type="ARBA" id="ARBA00038360"/>
    </source>
</evidence>
<name>A0AAV7RUW0_PLEWA</name>
<evidence type="ECO:0000256" key="2">
    <source>
        <dbReference type="ARBA" id="ARBA00022692"/>
    </source>
</evidence>
<evidence type="ECO:0000256" key="4">
    <source>
        <dbReference type="ARBA" id="ARBA00023054"/>
    </source>
</evidence>
<dbReference type="Proteomes" id="UP001066276">
    <property type="component" value="Chromosome 5"/>
</dbReference>
<dbReference type="GO" id="GO:0005739">
    <property type="term" value="C:mitochondrion"/>
    <property type="evidence" value="ECO:0007669"/>
    <property type="project" value="TreeGrafter"/>
</dbReference>
<dbReference type="GO" id="GO:0097431">
    <property type="term" value="C:mitotic spindle pole"/>
    <property type="evidence" value="ECO:0007669"/>
    <property type="project" value="TreeGrafter"/>
</dbReference>
<evidence type="ECO:0000313" key="12">
    <source>
        <dbReference type="EMBL" id="KAJ1155290.1"/>
    </source>
</evidence>
<dbReference type="Pfam" id="PF21033">
    <property type="entry name" value="RMD1-3"/>
    <property type="match status" value="1"/>
</dbReference>
<dbReference type="GO" id="GO:0005876">
    <property type="term" value="C:spindle microtubule"/>
    <property type="evidence" value="ECO:0007669"/>
    <property type="project" value="TreeGrafter"/>
</dbReference>